<evidence type="ECO:0000313" key="1">
    <source>
        <dbReference type="EMBL" id="KAF0704608.1"/>
    </source>
</evidence>
<sequence length="373" mass="43622">MTDGSVGIEREVLALLSEKLSQEEEHARYMVHYRKTRKAEVTRLKQTFQELERLRTMLKQRPPRILPWRQVAKALADARELGEAQQKALQAQLRTHSELLRTMVEWVELNTPIQMPLDAQCMTWRHVSLPNDPTARRLAKEWITQQMLHNMDVMFQRHGFPAWDSDDVIGDADVSCEFGNDTGYTMAIKRDYKDTKLSLEDYRTYIHSTFRMQYIMPNYAADMPLLEDSIDGETRQVVVVSSNELTNVIFREAMTADRYVFIVQQIQDDQRFSVQSKACQQRHRMFWCDNRKLADGAIRFRVLALMSQPTVPGHKVDDEPSVDSLLEADALLWGISWGNCPNHLRKLRYPKLWWDLFGRQLNAQKKRVLALPK</sequence>
<keyword evidence="3" id="KW-1185">Reference proteome</keyword>
<evidence type="ECO:0000313" key="3">
    <source>
        <dbReference type="Proteomes" id="UP000332933"/>
    </source>
</evidence>
<reference evidence="1" key="2">
    <citation type="submission" date="2019-06" db="EMBL/GenBank/DDBJ databases">
        <title>Genomics analysis of Aphanomyces spp. identifies a new class of oomycete effector associated with host adaptation.</title>
        <authorList>
            <person name="Gaulin E."/>
        </authorList>
    </citation>
    <scope>NUCLEOTIDE SEQUENCE</scope>
    <source>
        <strain evidence="1">CBS 578.67</strain>
    </source>
</reference>
<reference evidence="2 3" key="1">
    <citation type="submission" date="2019-03" db="EMBL/GenBank/DDBJ databases">
        <authorList>
            <person name="Gaulin E."/>
            <person name="Dumas B."/>
        </authorList>
    </citation>
    <scope>NUCLEOTIDE SEQUENCE [LARGE SCALE GENOMIC DNA]</scope>
    <source>
        <strain evidence="2">CBS 568.67</strain>
    </source>
</reference>
<dbReference type="EMBL" id="CAADRA010003873">
    <property type="protein sequence ID" value="VFT84227.1"/>
    <property type="molecule type" value="Genomic_DNA"/>
</dbReference>
<gene>
    <name evidence="2" type="primary">Aste57867_7308</name>
    <name evidence="1" type="ORF">As57867_007282</name>
    <name evidence="2" type="ORF">ASTE57867_7308</name>
</gene>
<accession>A0A485KI45</accession>
<dbReference type="AlphaFoldDB" id="A0A485KI45"/>
<protein>
    <submittedName>
        <fullName evidence="2">Aste57867_7308 protein</fullName>
    </submittedName>
</protein>
<organism evidence="2 3">
    <name type="scientific">Aphanomyces stellatus</name>
    <dbReference type="NCBI Taxonomy" id="120398"/>
    <lineage>
        <taxon>Eukaryota</taxon>
        <taxon>Sar</taxon>
        <taxon>Stramenopiles</taxon>
        <taxon>Oomycota</taxon>
        <taxon>Saprolegniomycetes</taxon>
        <taxon>Saprolegniales</taxon>
        <taxon>Verrucalvaceae</taxon>
        <taxon>Aphanomyces</taxon>
    </lineage>
</organism>
<evidence type="ECO:0000313" key="2">
    <source>
        <dbReference type="EMBL" id="VFT84227.1"/>
    </source>
</evidence>
<name>A0A485KI45_9STRA</name>
<dbReference type="EMBL" id="VJMH01003861">
    <property type="protein sequence ID" value="KAF0704608.1"/>
    <property type="molecule type" value="Genomic_DNA"/>
</dbReference>
<dbReference type="Proteomes" id="UP000332933">
    <property type="component" value="Unassembled WGS sequence"/>
</dbReference>
<proteinExistence type="predicted"/>